<feature type="compositionally biased region" description="Basic and acidic residues" evidence="1">
    <location>
        <begin position="78"/>
        <end position="92"/>
    </location>
</feature>
<organism evidence="2 3">
    <name type="scientific">Actinophytocola glycyrrhizae</name>
    <dbReference type="NCBI Taxonomy" id="2044873"/>
    <lineage>
        <taxon>Bacteria</taxon>
        <taxon>Bacillati</taxon>
        <taxon>Actinomycetota</taxon>
        <taxon>Actinomycetes</taxon>
        <taxon>Pseudonocardiales</taxon>
        <taxon>Pseudonocardiaceae</taxon>
    </lineage>
</organism>
<dbReference type="RefSeq" id="WP_378056551.1">
    <property type="nucleotide sequence ID" value="NZ_JBHSIS010000006.1"/>
</dbReference>
<evidence type="ECO:0008006" key="4">
    <source>
        <dbReference type="Google" id="ProtNLM"/>
    </source>
</evidence>
<name>A0ABV9S2H8_9PSEU</name>
<evidence type="ECO:0000256" key="1">
    <source>
        <dbReference type="SAM" id="MobiDB-lite"/>
    </source>
</evidence>
<keyword evidence="3" id="KW-1185">Reference proteome</keyword>
<gene>
    <name evidence="2" type="ORF">ACFPCV_14010</name>
</gene>
<feature type="region of interest" description="Disordered" evidence="1">
    <location>
        <begin position="78"/>
        <end position="126"/>
    </location>
</feature>
<protein>
    <recommendedName>
        <fullName evidence="4">Terminase small subunit</fullName>
    </recommendedName>
</protein>
<dbReference type="EMBL" id="JBHSIS010000006">
    <property type="protein sequence ID" value="MFC4854621.1"/>
    <property type="molecule type" value="Genomic_DNA"/>
</dbReference>
<accession>A0ABV9S2H8</accession>
<evidence type="ECO:0000313" key="3">
    <source>
        <dbReference type="Proteomes" id="UP001595859"/>
    </source>
</evidence>
<comment type="caution">
    <text evidence="2">The sequence shown here is derived from an EMBL/GenBank/DDBJ whole genome shotgun (WGS) entry which is preliminary data.</text>
</comment>
<evidence type="ECO:0000313" key="2">
    <source>
        <dbReference type="EMBL" id="MFC4854621.1"/>
    </source>
</evidence>
<proteinExistence type="predicted"/>
<reference evidence="3" key="1">
    <citation type="journal article" date="2019" name="Int. J. Syst. Evol. Microbiol.">
        <title>The Global Catalogue of Microorganisms (GCM) 10K type strain sequencing project: providing services to taxonomists for standard genome sequencing and annotation.</title>
        <authorList>
            <consortium name="The Broad Institute Genomics Platform"/>
            <consortium name="The Broad Institute Genome Sequencing Center for Infectious Disease"/>
            <person name="Wu L."/>
            <person name="Ma J."/>
        </authorList>
    </citation>
    <scope>NUCLEOTIDE SEQUENCE [LARGE SCALE GENOMIC DNA]</scope>
    <source>
        <strain evidence="3">ZS-22-S1</strain>
    </source>
</reference>
<sequence>MADLALSPAHKAAARKQLDLLAEQTRHPELRDLARDVLSGRMNLRGALVDPRATAVLDEQVGRFSAWYHELSVDDRAEHERRAEQFAEDAGRETAAPAQPKSRARPRPDNEDEWEEPRPILRKRRR</sequence>
<dbReference type="Proteomes" id="UP001595859">
    <property type="component" value="Unassembled WGS sequence"/>
</dbReference>